<comment type="caution">
    <text evidence="1">The sequence shown here is derived from an EMBL/GenBank/DDBJ whole genome shotgun (WGS) entry which is preliminary data.</text>
</comment>
<dbReference type="EMBL" id="CAKOFQ010011010">
    <property type="protein sequence ID" value="CAH2020374.1"/>
    <property type="molecule type" value="Genomic_DNA"/>
</dbReference>
<accession>A0A9P0VTX2</accession>
<evidence type="ECO:0000313" key="2">
    <source>
        <dbReference type="Proteomes" id="UP001152888"/>
    </source>
</evidence>
<keyword evidence="2" id="KW-1185">Reference proteome</keyword>
<name>A0A9P0VTX2_ACAOB</name>
<dbReference type="OrthoDB" id="6781267at2759"/>
<reference evidence="1" key="1">
    <citation type="submission" date="2022-03" db="EMBL/GenBank/DDBJ databases">
        <authorList>
            <person name="Sayadi A."/>
        </authorList>
    </citation>
    <scope>NUCLEOTIDE SEQUENCE</scope>
</reference>
<gene>
    <name evidence="1" type="ORF">ACAOBT_LOCUS37813</name>
</gene>
<evidence type="ECO:0000313" key="1">
    <source>
        <dbReference type="EMBL" id="CAH2020374.1"/>
    </source>
</evidence>
<proteinExistence type="predicted"/>
<dbReference type="Proteomes" id="UP001152888">
    <property type="component" value="Unassembled WGS sequence"/>
</dbReference>
<sequence length="154" mass="17134">MCTCGQPNHPGEPCNEHKKCINCEGQHAADSRECPRMKEEVAIQRVRTLEKISYLEAKRKAGIGILTQNQSLNPSSSVTKKAKAILGREQRLENPTATEILDHLKQKLKAMAKSSDGIRKVTQDVNTIVSLAGVKGAFIKFRVRRSRASNPERK</sequence>
<organism evidence="1 2">
    <name type="scientific">Acanthoscelides obtectus</name>
    <name type="common">Bean weevil</name>
    <name type="synonym">Bruchus obtectus</name>
    <dbReference type="NCBI Taxonomy" id="200917"/>
    <lineage>
        <taxon>Eukaryota</taxon>
        <taxon>Metazoa</taxon>
        <taxon>Ecdysozoa</taxon>
        <taxon>Arthropoda</taxon>
        <taxon>Hexapoda</taxon>
        <taxon>Insecta</taxon>
        <taxon>Pterygota</taxon>
        <taxon>Neoptera</taxon>
        <taxon>Endopterygota</taxon>
        <taxon>Coleoptera</taxon>
        <taxon>Polyphaga</taxon>
        <taxon>Cucujiformia</taxon>
        <taxon>Chrysomeloidea</taxon>
        <taxon>Chrysomelidae</taxon>
        <taxon>Bruchinae</taxon>
        <taxon>Bruchini</taxon>
        <taxon>Acanthoscelides</taxon>
    </lineage>
</organism>
<protein>
    <submittedName>
        <fullName evidence="1">Uncharacterized protein</fullName>
    </submittedName>
</protein>
<dbReference type="AlphaFoldDB" id="A0A9P0VTX2"/>